<feature type="compositionally biased region" description="Basic and acidic residues" evidence="1">
    <location>
        <begin position="35"/>
        <end position="50"/>
    </location>
</feature>
<comment type="caution">
    <text evidence="3">The sequence shown here is derived from an EMBL/GenBank/DDBJ whole genome shotgun (WGS) entry which is preliminary data.</text>
</comment>
<evidence type="ECO:0000313" key="4">
    <source>
        <dbReference type="Proteomes" id="UP000288216"/>
    </source>
</evidence>
<name>A0A401Q343_SCYTO</name>
<feature type="region of interest" description="Disordered" evidence="1">
    <location>
        <begin position="132"/>
        <end position="158"/>
    </location>
</feature>
<evidence type="ECO:0000259" key="2">
    <source>
        <dbReference type="PROSITE" id="PS50041"/>
    </source>
</evidence>
<dbReference type="InterPro" id="IPR050111">
    <property type="entry name" value="C-type_lectin/snaclec_domain"/>
</dbReference>
<organism evidence="3 4">
    <name type="scientific">Scyliorhinus torazame</name>
    <name type="common">Cloudy catshark</name>
    <name type="synonym">Catulus torazame</name>
    <dbReference type="NCBI Taxonomy" id="75743"/>
    <lineage>
        <taxon>Eukaryota</taxon>
        <taxon>Metazoa</taxon>
        <taxon>Chordata</taxon>
        <taxon>Craniata</taxon>
        <taxon>Vertebrata</taxon>
        <taxon>Chondrichthyes</taxon>
        <taxon>Elasmobranchii</taxon>
        <taxon>Galeomorphii</taxon>
        <taxon>Galeoidea</taxon>
        <taxon>Carcharhiniformes</taxon>
        <taxon>Scyliorhinidae</taxon>
        <taxon>Scyliorhinus</taxon>
    </lineage>
</organism>
<dbReference type="AlphaFoldDB" id="A0A401Q343"/>
<reference evidence="3 4" key="1">
    <citation type="journal article" date="2018" name="Nat. Ecol. Evol.">
        <title>Shark genomes provide insights into elasmobranch evolution and the origin of vertebrates.</title>
        <authorList>
            <person name="Hara Y"/>
            <person name="Yamaguchi K"/>
            <person name="Onimaru K"/>
            <person name="Kadota M"/>
            <person name="Koyanagi M"/>
            <person name="Keeley SD"/>
            <person name="Tatsumi K"/>
            <person name="Tanaka K"/>
            <person name="Motone F"/>
            <person name="Kageyama Y"/>
            <person name="Nozu R"/>
            <person name="Adachi N"/>
            <person name="Nishimura O"/>
            <person name="Nakagawa R"/>
            <person name="Tanegashima C"/>
            <person name="Kiyatake I"/>
            <person name="Matsumoto R"/>
            <person name="Murakumo K"/>
            <person name="Nishida K"/>
            <person name="Terakita A"/>
            <person name="Kuratani S"/>
            <person name="Sato K"/>
            <person name="Hyodo S Kuraku.S."/>
        </authorList>
    </citation>
    <scope>NUCLEOTIDE SEQUENCE [LARGE SCALE GENOMIC DNA]</scope>
</reference>
<evidence type="ECO:0000256" key="1">
    <source>
        <dbReference type="SAM" id="MobiDB-lite"/>
    </source>
</evidence>
<dbReference type="Proteomes" id="UP000288216">
    <property type="component" value="Unassembled WGS sequence"/>
</dbReference>
<dbReference type="PROSITE" id="PS50041">
    <property type="entry name" value="C_TYPE_LECTIN_2"/>
    <property type="match status" value="1"/>
</dbReference>
<dbReference type="Pfam" id="PF00059">
    <property type="entry name" value="Lectin_C"/>
    <property type="match status" value="1"/>
</dbReference>
<dbReference type="SMART" id="SM00034">
    <property type="entry name" value="CLECT"/>
    <property type="match status" value="1"/>
</dbReference>
<feature type="region of interest" description="Disordered" evidence="1">
    <location>
        <begin position="23"/>
        <end position="52"/>
    </location>
</feature>
<keyword evidence="4" id="KW-1185">Reference proteome</keyword>
<protein>
    <recommendedName>
        <fullName evidence="2">C-type lectin domain-containing protein</fullName>
    </recommendedName>
</protein>
<sequence>MRAPEMMSSSYFETAHLPFSKLHPPPYPQVTSLPHSEEFSPPHPDVKSPPHPEVSFLPKPSAYLKLVPSPYPATMSPPHPEATSSLYPEAAPLHYQEMRSPTQPDMGFLLRPEAISPPHPEMTSQLYAEPAPQPYSRKLSPPHQKVKSSPDPRIKPLLYPRMRIPPYPEVGTHAKTMSPSYPEEPLPIYQVEASSSEMASLAHHKKPYPYSSAAKQKLDQAHPYFDTIPDFQSEVLGQKYKGACLPGWTHYQYLSSCYQFFPKMKKTWIEAEMQCQQIEPRSHLSSIHGNKHNQFIQNLIKADDPSQPKTWIGLSDCYQEGLFLWSDGSPTDFTKWKKGQPDNMEENENCVHINRGDPAQDCDN</sequence>
<dbReference type="InterPro" id="IPR016187">
    <property type="entry name" value="CTDL_fold"/>
</dbReference>
<dbReference type="OrthoDB" id="7357196at2759"/>
<dbReference type="STRING" id="75743.A0A401Q343"/>
<dbReference type="InterPro" id="IPR001304">
    <property type="entry name" value="C-type_lectin-like"/>
</dbReference>
<dbReference type="EMBL" id="BFAA01014757">
    <property type="protein sequence ID" value="GCB79786.1"/>
    <property type="molecule type" value="Genomic_DNA"/>
</dbReference>
<dbReference type="PANTHER" id="PTHR22803">
    <property type="entry name" value="MANNOSE, PHOSPHOLIPASE, LECTIN RECEPTOR RELATED"/>
    <property type="match status" value="1"/>
</dbReference>
<gene>
    <name evidence="3" type="ORF">scyTo_0019611</name>
</gene>
<evidence type="ECO:0000313" key="3">
    <source>
        <dbReference type="EMBL" id="GCB79786.1"/>
    </source>
</evidence>
<dbReference type="SUPFAM" id="SSF56436">
    <property type="entry name" value="C-type lectin-like"/>
    <property type="match status" value="1"/>
</dbReference>
<proteinExistence type="predicted"/>
<dbReference type="Gene3D" id="3.10.100.10">
    <property type="entry name" value="Mannose-Binding Protein A, subunit A"/>
    <property type="match status" value="1"/>
</dbReference>
<accession>A0A401Q343</accession>
<dbReference type="InterPro" id="IPR016186">
    <property type="entry name" value="C-type_lectin-like/link_sf"/>
</dbReference>
<feature type="domain" description="C-type lectin" evidence="2">
    <location>
        <begin position="253"/>
        <end position="356"/>
    </location>
</feature>